<dbReference type="InterPro" id="IPR011701">
    <property type="entry name" value="MFS"/>
</dbReference>
<evidence type="ECO:0000313" key="11">
    <source>
        <dbReference type="Proteomes" id="UP000092582"/>
    </source>
</evidence>
<gene>
    <name evidence="10" type="ORF">PA27867_2674</name>
</gene>
<feature type="transmembrane region" description="Helical" evidence="8">
    <location>
        <begin position="437"/>
        <end position="457"/>
    </location>
</feature>
<dbReference type="AlphaFoldDB" id="A0A1B1BM45"/>
<evidence type="ECO:0000259" key="9">
    <source>
        <dbReference type="PROSITE" id="PS50850"/>
    </source>
</evidence>
<feature type="transmembrane region" description="Helical" evidence="8">
    <location>
        <begin position="463"/>
        <end position="484"/>
    </location>
</feature>
<dbReference type="PANTHER" id="PTHR23517:SF3">
    <property type="entry name" value="INTEGRAL MEMBRANE TRANSPORT PROTEIN"/>
    <property type="match status" value="1"/>
</dbReference>
<evidence type="ECO:0000256" key="7">
    <source>
        <dbReference type="SAM" id="MobiDB-lite"/>
    </source>
</evidence>
<feature type="transmembrane region" description="Helical" evidence="8">
    <location>
        <begin position="190"/>
        <end position="208"/>
    </location>
</feature>
<evidence type="ECO:0000256" key="1">
    <source>
        <dbReference type="ARBA" id="ARBA00004651"/>
    </source>
</evidence>
<keyword evidence="2" id="KW-0813">Transport</keyword>
<dbReference type="EMBL" id="CP016282">
    <property type="protein sequence ID" value="ANP73614.1"/>
    <property type="molecule type" value="Genomic_DNA"/>
</dbReference>
<feature type="transmembrane region" description="Helical" evidence="8">
    <location>
        <begin position="67"/>
        <end position="90"/>
    </location>
</feature>
<dbReference type="InterPro" id="IPR036259">
    <property type="entry name" value="MFS_trans_sf"/>
</dbReference>
<dbReference type="InterPro" id="IPR020846">
    <property type="entry name" value="MFS_dom"/>
</dbReference>
<dbReference type="Proteomes" id="UP000092582">
    <property type="component" value="Chromosome 1"/>
</dbReference>
<keyword evidence="3" id="KW-1003">Cell membrane</keyword>
<dbReference type="STRING" id="670052.PA27867_2674"/>
<evidence type="ECO:0000256" key="4">
    <source>
        <dbReference type="ARBA" id="ARBA00022692"/>
    </source>
</evidence>
<feature type="transmembrane region" description="Helical" evidence="8">
    <location>
        <begin position="38"/>
        <end position="61"/>
    </location>
</feature>
<dbReference type="Gene3D" id="1.20.1250.20">
    <property type="entry name" value="MFS general substrate transporter like domains"/>
    <property type="match status" value="2"/>
</dbReference>
<organism evidence="10 11">
    <name type="scientific">Cryobacterium arcticum</name>
    <dbReference type="NCBI Taxonomy" id="670052"/>
    <lineage>
        <taxon>Bacteria</taxon>
        <taxon>Bacillati</taxon>
        <taxon>Actinomycetota</taxon>
        <taxon>Actinomycetes</taxon>
        <taxon>Micrococcales</taxon>
        <taxon>Microbacteriaceae</taxon>
        <taxon>Cryobacterium</taxon>
    </lineage>
</organism>
<feature type="region of interest" description="Disordered" evidence="7">
    <location>
        <begin position="1"/>
        <end position="21"/>
    </location>
</feature>
<evidence type="ECO:0000256" key="3">
    <source>
        <dbReference type="ARBA" id="ARBA00022475"/>
    </source>
</evidence>
<dbReference type="PROSITE" id="PS50850">
    <property type="entry name" value="MFS"/>
    <property type="match status" value="1"/>
</dbReference>
<evidence type="ECO:0000256" key="5">
    <source>
        <dbReference type="ARBA" id="ARBA00022989"/>
    </source>
</evidence>
<feature type="transmembrane region" description="Helical" evidence="8">
    <location>
        <begin position="127"/>
        <end position="148"/>
    </location>
</feature>
<feature type="transmembrane region" description="Helical" evidence="8">
    <location>
        <begin position="160"/>
        <end position="184"/>
    </location>
</feature>
<keyword evidence="4 8" id="KW-0812">Transmembrane</keyword>
<dbReference type="GO" id="GO:0022857">
    <property type="term" value="F:transmembrane transporter activity"/>
    <property type="evidence" value="ECO:0007669"/>
    <property type="project" value="InterPro"/>
</dbReference>
<keyword evidence="6 8" id="KW-0472">Membrane</keyword>
<feature type="transmembrane region" description="Helical" evidence="8">
    <location>
        <begin position="102"/>
        <end position="121"/>
    </location>
</feature>
<feature type="transmembrane region" description="Helical" evidence="8">
    <location>
        <begin position="525"/>
        <end position="548"/>
    </location>
</feature>
<protein>
    <submittedName>
        <fullName evidence="10">Arabinose efflux permease</fullName>
    </submittedName>
</protein>
<dbReference type="RefSeq" id="WP_066597155.1">
    <property type="nucleotide sequence ID" value="NZ_CP016282.1"/>
</dbReference>
<dbReference type="KEGG" id="cart:PA27867_2674"/>
<sequence length="555" mass="56961">MSRRAGRGRSGPGPRGGGVHIGANPVGGRGPSLAEQTLLLCCLIGATQMTWGTIVPALPLYVDRFGATALVLGPIIAAFGFGRVLANIPAGILLRWWKPRPYLWAVSLLLVVVTGLTGLAPGADWLIGARVLAGVLGGAAITIGFAILVSGAPPARRGRVMATVTAVQMSAGAIGSFLGGLVLTWFPLEAVFLVASVPLALVLAWDAVRPAAHYWLPRGRSAQPADAPRTVVEPVETPPRTVVEPSVTPGQVYFDKLSTASTSSTDEMVATHMLASPSEAPHQVYFDKLSTASTSSTDEMVATRTRAAPLETDATPTVVEPVETPRADLTTHPTTLVEPVETPRADLASRPAASETGPSAPNYAGVGVAAIVIALALSSFATFFARFGGEQGLVPVAAYDTGGLTPLTLGVALAAATLLSLAALPVVGSLIDRGYRLAVLVPGVIASAAALLIFPIANGPWLFALAIVLYGLATSVAGIVPTVLMSEAVPARQSGLVVGITRTAGDLGAVAGPLVALAVYDSNGLWPAILVIVALLLLANLSLARLLLHTRGRQK</sequence>
<evidence type="ECO:0000256" key="6">
    <source>
        <dbReference type="ARBA" id="ARBA00023136"/>
    </source>
</evidence>
<name>A0A1B1BM45_9MICO</name>
<feature type="transmembrane region" description="Helical" evidence="8">
    <location>
        <begin position="363"/>
        <end position="387"/>
    </location>
</feature>
<dbReference type="GO" id="GO:0005886">
    <property type="term" value="C:plasma membrane"/>
    <property type="evidence" value="ECO:0007669"/>
    <property type="project" value="UniProtKB-SubCell"/>
</dbReference>
<dbReference type="Pfam" id="PF07690">
    <property type="entry name" value="MFS_1"/>
    <property type="match status" value="2"/>
</dbReference>
<accession>A0A1B1BM45</accession>
<evidence type="ECO:0000313" key="10">
    <source>
        <dbReference type="EMBL" id="ANP73614.1"/>
    </source>
</evidence>
<keyword evidence="11" id="KW-1185">Reference proteome</keyword>
<feature type="domain" description="Major facilitator superfamily (MFS) profile" evidence="9">
    <location>
        <begin position="36"/>
        <end position="551"/>
    </location>
</feature>
<feature type="compositionally biased region" description="Gly residues" evidence="7">
    <location>
        <begin position="8"/>
        <end position="21"/>
    </location>
</feature>
<feature type="transmembrane region" description="Helical" evidence="8">
    <location>
        <begin position="496"/>
        <end position="519"/>
    </location>
</feature>
<dbReference type="OrthoDB" id="9793283at2"/>
<comment type="subcellular location">
    <subcellularLocation>
        <location evidence="1">Cell membrane</location>
        <topology evidence="1">Multi-pass membrane protein</topology>
    </subcellularLocation>
</comment>
<evidence type="ECO:0000256" key="2">
    <source>
        <dbReference type="ARBA" id="ARBA00022448"/>
    </source>
</evidence>
<keyword evidence="5 8" id="KW-1133">Transmembrane helix</keyword>
<reference evidence="10 11" key="1">
    <citation type="submission" date="2016-06" db="EMBL/GenBank/DDBJ databases">
        <title>Genome sequencing of Cryobacterium arcticum PAMC 27867.</title>
        <authorList>
            <person name="Lee J."/>
            <person name="Kim O.-S."/>
        </authorList>
    </citation>
    <scope>NUCLEOTIDE SEQUENCE [LARGE SCALE GENOMIC DNA]</scope>
    <source>
        <strain evidence="10 11">PAMC 27867</strain>
    </source>
</reference>
<dbReference type="InterPro" id="IPR050171">
    <property type="entry name" value="MFS_Transporters"/>
</dbReference>
<feature type="transmembrane region" description="Helical" evidence="8">
    <location>
        <begin position="407"/>
        <end position="430"/>
    </location>
</feature>
<evidence type="ECO:0000256" key="8">
    <source>
        <dbReference type="SAM" id="Phobius"/>
    </source>
</evidence>
<proteinExistence type="predicted"/>
<dbReference type="PANTHER" id="PTHR23517">
    <property type="entry name" value="RESISTANCE PROTEIN MDTM, PUTATIVE-RELATED-RELATED"/>
    <property type="match status" value="1"/>
</dbReference>
<dbReference type="SUPFAM" id="SSF103473">
    <property type="entry name" value="MFS general substrate transporter"/>
    <property type="match status" value="1"/>
</dbReference>